<keyword evidence="6" id="KW-0472">Membrane</keyword>
<dbReference type="AlphaFoldDB" id="K6YNK1"/>
<organism evidence="10 11">
    <name type="scientific">Aliiglaciecola lipolytica E3</name>
    <dbReference type="NCBI Taxonomy" id="1127673"/>
    <lineage>
        <taxon>Bacteria</taxon>
        <taxon>Pseudomonadati</taxon>
        <taxon>Pseudomonadota</taxon>
        <taxon>Gammaproteobacteria</taxon>
        <taxon>Alteromonadales</taxon>
        <taxon>Alteromonadaceae</taxon>
        <taxon>Aliiglaciecola</taxon>
    </lineage>
</organism>
<evidence type="ECO:0000256" key="1">
    <source>
        <dbReference type="ARBA" id="ARBA00004442"/>
    </source>
</evidence>
<reference evidence="10 11" key="1">
    <citation type="journal article" date="2017" name="Antonie Van Leeuwenhoek">
        <title>Rhizobium rhizosphaerae sp. nov., a novel species isolated from rice rhizosphere.</title>
        <authorList>
            <person name="Zhao J.J."/>
            <person name="Zhang J."/>
            <person name="Zhang R.J."/>
            <person name="Zhang C.W."/>
            <person name="Yin H.Q."/>
            <person name="Zhang X.X."/>
        </authorList>
    </citation>
    <scope>NUCLEOTIDE SEQUENCE [LARGE SCALE GENOMIC DNA]</scope>
    <source>
        <strain evidence="10 11">E3</strain>
    </source>
</reference>
<evidence type="ECO:0000256" key="2">
    <source>
        <dbReference type="ARBA" id="ARBA00007613"/>
    </source>
</evidence>
<keyword evidence="11" id="KW-1185">Reference proteome</keyword>
<comment type="subcellular location">
    <subcellularLocation>
        <location evidence="1">Cell outer membrane</location>
    </subcellularLocation>
</comment>
<dbReference type="STRING" id="1127673.GLIP_0251"/>
<evidence type="ECO:0000313" key="10">
    <source>
        <dbReference type="EMBL" id="GAC12905.1"/>
    </source>
</evidence>
<evidence type="ECO:0000256" key="5">
    <source>
        <dbReference type="ARBA" id="ARBA00022692"/>
    </source>
</evidence>
<sequence>MFRFSFLIFFMCASVFAQASSVRQLTLHETIQLAIDNDPWQAGNQLEKQALESQSMAADTLPDPVLSMGLLNLPTNGFAFDQEAMTQMKVGIAQQFPRGDSRGIRKRQLQQLAAKYPYLAKDREAQVAVTVSQLWLDGFAAQLSMQLLQQERGLFEQLEKTVESQYSSAQKRTSQGDVIRANLEISRLQDRLTQLQSDKETAIAALQQWISDDTNESENLSTVEFVNRSATVDYLSELAVFENAVFDRQRFAQMLSTHPAVLALEQTILAGQVGVTLEQQKYQPQWGVNASYAFRADDQAGQSRADFFSIGVSVDLPLFTHQRQDKSVQAAKYRAEALKTEKRLLLRNMLAQLDALLTQRQRLTDRLANYDQTILPQMHEQAEATLTAYTNDSGDFAEVMRARIAELNARLERVVIETKKLKVNAHLAYFLENSSSPATESQSHNFGEQP</sequence>
<feature type="coiled-coil region" evidence="8">
    <location>
        <begin position="178"/>
        <end position="205"/>
    </location>
</feature>
<evidence type="ECO:0000256" key="9">
    <source>
        <dbReference type="SAM" id="SignalP"/>
    </source>
</evidence>
<dbReference type="GO" id="GO:0015562">
    <property type="term" value="F:efflux transmembrane transporter activity"/>
    <property type="evidence" value="ECO:0007669"/>
    <property type="project" value="InterPro"/>
</dbReference>
<dbReference type="PANTHER" id="PTHR30026">
    <property type="entry name" value="OUTER MEMBRANE PROTEIN TOLC"/>
    <property type="match status" value="1"/>
</dbReference>
<gene>
    <name evidence="10" type="ORF">GLIP_0251</name>
</gene>
<keyword evidence="8" id="KW-0175">Coiled coil</keyword>
<proteinExistence type="inferred from homology"/>
<feature type="chain" id="PRO_5003897591" evidence="9">
    <location>
        <begin position="20"/>
        <end position="450"/>
    </location>
</feature>
<feature type="coiled-coil region" evidence="8">
    <location>
        <begin position="346"/>
        <end position="373"/>
    </location>
</feature>
<protein>
    <submittedName>
        <fullName evidence="10">Outer membrane cation efflux protein</fullName>
    </submittedName>
</protein>
<evidence type="ECO:0000256" key="8">
    <source>
        <dbReference type="SAM" id="Coils"/>
    </source>
</evidence>
<dbReference type="eggNOG" id="COG1538">
    <property type="taxonomic scope" value="Bacteria"/>
</dbReference>
<name>K6YNK1_9ALTE</name>
<dbReference type="SUPFAM" id="SSF56954">
    <property type="entry name" value="Outer membrane efflux proteins (OEP)"/>
    <property type="match status" value="1"/>
</dbReference>
<feature type="signal peptide" evidence="9">
    <location>
        <begin position="1"/>
        <end position="19"/>
    </location>
</feature>
<comment type="similarity">
    <text evidence="2">Belongs to the outer membrane factor (OMF) (TC 1.B.17) family.</text>
</comment>
<accession>K6YNK1</accession>
<evidence type="ECO:0000256" key="3">
    <source>
        <dbReference type="ARBA" id="ARBA00022448"/>
    </source>
</evidence>
<keyword evidence="4" id="KW-1134">Transmembrane beta strand</keyword>
<keyword evidence="5" id="KW-0812">Transmembrane</keyword>
<keyword evidence="7" id="KW-0998">Cell outer membrane</keyword>
<evidence type="ECO:0000313" key="11">
    <source>
        <dbReference type="Proteomes" id="UP000006334"/>
    </source>
</evidence>
<dbReference type="PANTHER" id="PTHR30026:SF20">
    <property type="entry name" value="OUTER MEMBRANE PROTEIN TOLC"/>
    <property type="match status" value="1"/>
</dbReference>
<evidence type="ECO:0000256" key="6">
    <source>
        <dbReference type="ARBA" id="ARBA00023136"/>
    </source>
</evidence>
<dbReference type="RefSeq" id="WP_008842725.1">
    <property type="nucleotide sequence ID" value="NZ_BAEN01000010.1"/>
</dbReference>
<feature type="coiled-coil region" evidence="8">
    <location>
        <begin position="397"/>
        <end position="424"/>
    </location>
</feature>
<evidence type="ECO:0000256" key="4">
    <source>
        <dbReference type="ARBA" id="ARBA00022452"/>
    </source>
</evidence>
<dbReference type="GO" id="GO:0009279">
    <property type="term" value="C:cell outer membrane"/>
    <property type="evidence" value="ECO:0007669"/>
    <property type="project" value="UniProtKB-SubCell"/>
</dbReference>
<dbReference type="Gene3D" id="1.20.1600.10">
    <property type="entry name" value="Outer membrane efflux proteins (OEP)"/>
    <property type="match status" value="1"/>
</dbReference>
<keyword evidence="3" id="KW-0813">Transport</keyword>
<dbReference type="Pfam" id="PF02321">
    <property type="entry name" value="OEP"/>
    <property type="match status" value="1"/>
</dbReference>
<dbReference type="InterPro" id="IPR003423">
    <property type="entry name" value="OMP_efflux"/>
</dbReference>
<dbReference type="EMBL" id="BAEN01000010">
    <property type="protein sequence ID" value="GAC12905.1"/>
    <property type="molecule type" value="Genomic_DNA"/>
</dbReference>
<keyword evidence="9" id="KW-0732">Signal</keyword>
<evidence type="ECO:0000256" key="7">
    <source>
        <dbReference type="ARBA" id="ARBA00023237"/>
    </source>
</evidence>
<dbReference type="InterPro" id="IPR051906">
    <property type="entry name" value="TolC-like"/>
</dbReference>
<dbReference type="Proteomes" id="UP000006334">
    <property type="component" value="Unassembled WGS sequence"/>
</dbReference>
<dbReference type="OrthoDB" id="5607838at2"/>
<dbReference type="GO" id="GO:0015288">
    <property type="term" value="F:porin activity"/>
    <property type="evidence" value="ECO:0007669"/>
    <property type="project" value="TreeGrafter"/>
</dbReference>
<dbReference type="GO" id="GO:1990281">
    <property type="term" value="C:efflux pump complex"/>
    <property type="evidence" value="ECO:0007669"/>
    <property type="project" value="TreeGrafter"/>
</dbReference>
<comment type="caution">
    <text evidence="10">The sequence shown here is derived from an EMBL/GenBank/DDBJ whole genome shotgun (WGS) entry which is preliminary data.</text>
</comment>